<dbReference type="AlphaFoldDB" id="A0A0L0F302"/>
<organism evidence="1 2">
    <name type="scientific">Sphaeroforma arctica JP610</name>
    <dbReference type="NCBI Taxonomy" id="667725"/>
    <lineage>
        <taxon>Eukaryota</taxon>
        <taxon>Ichthyosporea</taxon>
        <taxon>Ichthyophonida</taxon>
        <taxon>Sphaeroforma</taxon>
    </lineage>
</organism>
<feature type="non-terminal residue" evidence="1">
    <location>
        <position position="33"/>
    </location>
</feature>
<protein>
    <submittedName>
        <fullName evidence="1">Uncharacterized protein</fullName>
    </submittedName>
</protein>
<reference evidence="1 2" key="1">
    <citation type="submission" date="2011-02" db="EMBL/GenBank/DDBJ databases">
        <title>The Genome Sequence of Sphaeroforma arctica JP610.</title>
        <authorList>
            <consortium name="The Broad Institute Genome Sequencing Platform"/>
            <person name="Russ C."/>
            <person name="Cuomo C."/>
            <person name="Young S.K."/>
            <person name="Zeng Q."/>
            <person name="Gargeya S."/>
            <person name="Alvarado L."/>
            <person name="Berlin A."/>
            <person name="Chapman S.B."/>
            <person name="Chen Z."/>
            <person name="Freedman E."/>
            <person name="Gellesch M."/>
            <person name="Goldberg J."/>
            <person name="Griggs A."/>
            <person name="Gujja S."/>
            <person name="Heilman E."/>
            <person name="Heiman D."/>
            <person name="Howarth C."/>
            <person name="Mehta T."/>
            <person name="Neiman D."/>
            <person name="Pearson M."/>
            <person name="Roberts A."/>
            <person name="Saif S."/>
            <person name="Shea T."/>
            <person name="Shenoy N."/>
            <person name="Sisk P."/>
            <person name="Stolte C."/>
            <person name="Sykes S."/>
            <person name="White J."/>
            <person name="Yandava C."/>
            <person name="Burger G."/>
            <person name="Gray M.W."/>
            <person name="Holland P.W.H."/>
            <person name="King N."/>
            <person name="Lang F.B.F."/>
            <person name="Roger A.J."/>
            <person name="Ruiz-Trillo I."/>
            <person name="Haas B."/>
            <person name="Nusbaum C."/>
            <person name="Birren B."/>
        </authorList>
    </citation>
    <scope>NUCLEOTIDE SEQUENCE [LARGE SCALE GENOMIC DNA]</scope>
    <source>
        <strain evidence="1 2">JP610</strain>
    </source>
</reference>
<dbReference type="RefSeq" id="XP_014144460.1">
    <property type="nucleotide sequence ID" value="XM_014288985.1"/>
</dbReference>
<dbReference type="GeneID" id="25917418"/>
<evidence type="ECO:0000313" key="1">
    <source>
        <dbReference type="EMBL" id="KNC70558.1"/>
    </source>
</evidence>
<proteinExistence type="predicted"/>
<dbReference type="Proteomes" id="UP000054560">
    <property type="component" value="Unassembled WGS sequence"/>
</dbReference>
<dbReference type="EMBL" id="KQ250814">
    <property type="protein sequence ID" value="KNC70558.1"/>
    <property type="molecule type" value="Genomic_DNA"/>
</dbReference>
<name>A0A0L0F302_9EUKA</name>
<accession>A0A0L0F302</accession>
<gene>
    <name evidence="1" type="ORF">SARC_16914</name>
</gene>
<evidence type="ECO:0000313" key="2">
    <source>
        <dbReference type="Proteomes" id="UP000054560"/>
    </source>
</evidence>
<sequence>MECDVWYEGDADMQLKSKLGTFGVKDIRLTGRL</sequence>
<keyword evidence="2" id="KW-1185">Reference proteome</keyword>